<accession>A0ABU1PLS3</accession>
<gene>
    <name evidence="1" type="ORF">J2W50_005001</name>
</gene>
<name>A0ABU1PLS3_9BURK</name>
<sequence length="33" mass="3624">MTSSQFLAHLRRQVMGKPQTAQGLLGNCALLPR</sequence>
<comment type="caution">
    <text evidence="1">The sequence shown here is derived from an EMBL/GenBank/DDBJ whole genome shotgun (WGS) entry which is preliminary data.</text>
</comment>
<keyword evidence="2" id="KW-1185">Reference proteome</keyword>
<dbReference type="Proteomes" id="UP001260715">
    <property type="component" value="Unassembled WGS sequence"/>
</dbReference>
<organism evidence="1 2">
    <name type="scientific">Herbaspirillum frisingense</name>
    <dbReference type="NCBI Taxonomy" id="92645"/>
    <lineage>
        <taxon>Bacteria</taxon>
        <taxon>Pseudomonadati</taxon>
        <taxon>Pseudomonadota</taxon>
        <taxon>Betaproteobacteria</taxon>
        <taxon>Burkholderiales</taxon>
        <taxon>Oxalobacteraceae</taxon>
        <taxon>Herbaspirillum</taxon>
    </lineage>
</organism>
<proteinExistence type="predicted"/>
<dbReference type="EMBL" id="JAVDSJ010000009">
    <property type="protein sequence ID" value="MDR6586770.1"/>
    <property type="molecule type" value="Genomic_DNA"/>
</dbReference>
<reference evidence="1 2" key="1">
    <citation type="submission" date="2023-07" db="EMBL/GenBank/DDBJ databases">
        <title>Sorghum-associated microbial communities from plants grown in Nebraska, USA.</title>
        <authorList>
            <person name="Schachtman D."/>
        </authorList>
    </citation>
    <scope>NUCLEOTIDE SEQUENCE [LARGE SCALE GENOMIC DNA]</scope>
    <source>
        <strain evidence="1 2">596</strain>
    </source>
</reference>
<evidence type="ECO:0000313" key="1">
    <source>
        <dbReference type="EMBL" id="MDR6586770.1"/>
    </source>
</evidence>
<evidence type="ECO:0000313" key="2">
    <source>
        <dbReference type="Proteomes" id="UP001260715"/>
    </source>
</evidence>
<protein>
    <submittedName>
        <fullName evidence="1">Uncharacterized protein</fullName>
    </submittedName>
</protein>